<dbReference type="EMBL" id="JAQQDW010000104">
    <property type="protein sequence ID" value="MFM0108134.1"/>
    <property type="molecule type" value="Genomic_DNA"/>
</dbReference>
<name>A0ACC7NLF6_9BURK</name>
<organism evidence="1 2">
    <name type="scientific">Paraburkholderia rhynchosiae</name>
    <dbReference type="NCBI Taxonomy" id="487049"/>
    <lineage>
        <taxon>Bacteria</taxon>
        <taxon>Pseudomonadati</taxon>
        <taxon>Pseudomonadota</taxon>
        <taxon>Betaproteobacteria</taxon>
        <taxon>Burkholderiales</taxon>
        <taxon>Burkholderiaceae</taxon>
        <taxon>Paraburkholderia</taxon>
    </lineage>
</organism>
<accession>A0ACC7NLF6</accession>
<proteinExistence type="predicted"/>
<gene>
    <name evidence="1" type="ORF">PQR01_33015</name>
</gene>
<evidence type="ECO:0000313" key="2">
    <source>
        <dbReference type="Proteomes" id="UP001629235"/>
    </source>
</evidence>
<reference evidence="1 2" key="1">
    <citation type="journal article" date="2024" name="Chem. Sci.">
        <title>Discovery of megapolipeptins by genome mining of a Burkholderiales bacteria collection.</title>
        <authorList>
            <person name="Paulo B.S."/>
            <person name="Recchia M.J.J."/>
            <person name="Lee S."/>
            <person name="Fergusson C.H."/>
            <person name="Romanowski S.B."/>
            <person name="Hernandez A."/>
            <person name="Krull N."/>
            <person name="Liu D.Y."/>
            <person name="Cavanagh H."/>
            <person name="Bos A."/>
            <person name="Gray C.A."/>
            <person name="Murphy B.T."/>
            <person name="Linington R.G."/>
            <person name="Eustaquio A.S."/>
        </authorList>
    </citation>
    <scope>NUCLEOTIDE SEQUENCE [LARGE SCALE GENOMIC DNA]</scope>
    <source>
        <strain evidence="1 2">RL18-126-BIB-B</strain>
    </source>
</reference>
<dbReference type="Proteomes" id="UP001629235">
    <property type="component" value="Unassembled WGS sequence"/>
</dbReference>
<evidence type="ECO:0000313" key="1">
    <source>
        <dbReference type="EMBL" id="MFM0108134.1"/>
    </source>
</evidence>
<comment type="caution">
    <text evidence="1">The sequence shown here is derived from an EMBL/GenBank/DDBJ whole genome shotgun (WGS) entry which is preliminary data.</text>
</comment>
<protein>
    <submittedName>
        <fullName evidence="1">Uncharacterized protein</fullName>
    </submittedName>
</protein>
<sequence>MEMTHASLAVAPQRAALAPEARFRVQAANSSPRHVRVVTLSECADDELRACATASGSNVRFARANELAALAGTHAPQEGGWPHTMNAASDAMAAWLGAPDLAIMVGSEGDDPRAAVLAAQAWCQRGVTVSAVIRPAVQGAQAQQDQQQPRCYRTADALRPWCTMLVLASGNDYLADLLEALGATGAT</sequence>
<keyword evidence="2" id="KW-1185">Reference proteome</keyword>